<dbReference type="PANTHER" id="PTHR42887">
    <property type="entry name" value="OS12G0638800 PROTEIN"/>
    <property type="match status" value="1"/>
</dbReference>
<feature type="domain" description="RsdA/BaiN/AoA(So)-like insert" evidence="5">
    <location>
        <begin position="185"/>
        <end position="346"/>
    </location>
</feature>
<dbReference type="Gene3D" id="1.10.8.260">
    <property type="entry name" value="HI0933 insert domain-like"/>
    <property type="match status" value="1"/>
</dbReference>
<dbReference type="Proteomes" id="UP001172082">
    <property type="component" value="Unassembled WGS sequence"/>
</dbReference>
<dbReference type="SUPFAM" id="SSF51905">
    <property type="entry name" value="FAD/NAD(P)-binding domain"/>
    <property type="match status" value="1"/>
</dbReference>
<evidence type="ECO:0000313" key="6">
    <source>
        <dbReference type="EMBL" id="MDN5203646.1"/>
    </source>
</evidence>
<evidence type="ECO:0000259" key="5">
    <source>
        <dbReference type="Pfam" id="PF22780"/>
    </source>
</evidence>
<evidence type="ECO:0000259" key="4">
    <source>
        <dbReference type="Pfam" id="PF03486"/>
    </source>
</evidence>
<name>A0ABT8KSA0_9BACT</name>
<dbReference type="InterPro" id="IPR036188">
    <property type="entry name" value="FAD/NAD-bd_sf"/>
</dbReference>
<keyword evidence="2" id="KW-0285">Flavoprotein</keyword>
<dbReference type="RefSeq" id="WP_346753669.1">
    <property type="nucleotide sequence ID" value="NZ_JAUJEA010000008.1"/>
</dbReference>
<dbReference type="SUPFAM" id="SSF160996">
    <property type="entry name" value="HI0933 insert domain-like"/>
    <property type="match status" value="1"/>
</dbReference>
<gene>
    <name evidence="6" type="ORF">QQ008_19815</name>
</gene>
<dbReference type="PANTHER" id="PTHR42887:SF2">
    <property type="entry name" value="OS12G0638800 PROTEIN"/>
    <property type="match status" value="1"/>
</dbReference>
<keyword evidence="7" id="KW-1185">Reference proteome</keyword>
<dbReference type="InterPro" id="IPR023166">
    <property type="entry name" value="BaiN-like_dom_sf"/>
</dbReference>
<dbReference type="EMBL" id="JAUJEA010000008">
    <property type="protein sequence ID" value="MDN5203646.1"/>
    <property type="molecule type" value="Genomic_DNA"/>
</dbReference>
<dbReference type="NCBIfam" id="TIGR00275">
    <property type="entry name" value="aminoacetone oxidase family FAD-binding enzyme"/>
    <property type="match status" value="1"/>
</dbReference>
<dbReference type="Gene3D" id="3.50.50.60">
    <property type="entry name" value="FAD/NAD(P)-binding domain"/>
    <property type="match status" value="1"/>
</dbReference>
<protein>
    <submittedName>
        <fullName evidence="6">NAD(P)/FAD-dependent oxidoreductase</fullName>
    </submittedName>
</protein>
<dbReference type="PRINTS" id="PR00368">
    <property type="entry name" value="FADPNR"/>
</dbReference>
<organism evidence="6 7">
    <name type="scientific">Splendidivirga corallicola</name>
    <dbReference type="NCBI Taxonomy" id="3051826"/>
    <lineage>
        <taxon>Bacteria</taxon>
        <taxon>Pseudomonadati</taxon>
        <taxon>Bacteroidota</taxon>
        <taxon>Cytophagia</taxon>
        <taxon>Cytophagales</taxon>
        <taxon>Splendidivirgaceae</taxon>
        <taxon>Splendidivirga</taxon>
    </lineage>
</organism>
<dbReference type="Pfam" id="PF03486">
    <property type="entry name" value="HI0933_like"/>
    <property type="match status" value="1"/>
</dbReference>
<comment type="cofactor">
    <cofactor evidence="1">
        <name>FAD</name>
        <dbReference type="ChEBI" id="CHEBI:57692"/>
    </cofactor>
</comment>
<dbReference type="InterPro" id="IPR057661">
    <property type="entry name" value="RsdA/BaiN/AoA(So)_Rossmann"/>
</dbReference>
<comment type="caution">
    <text evidence="6">The sequence shown here is derived from an EMBL/GenBank/DDBJ whole genome shotgun (WGS) entry which is preliminary data.</text>
</comment>
<dbReference type="Gene3D" id="2.40.30.10">
    <property type="entry name" value="Translation factors"/>
    <property type="match status" value="1"/>
</dbReference>
<dbReference type="PROSITE" id="PS51257">
    <property type="entry name" value="PROKAR_LIPOPROTEIN"/>
    <property type="match status" value="1"/>
</dbReference>
<dbReference type="InterPro" id="IPR004792">
    <property type="entry name" value="BaiN-like"/>
</dbReference>
<dbReference type="Pfam" id="PF22780">
    <property type="entry name" value="HI0933_like_1st"/>
    <property type="match status" value="1"/>
</dbReference>
<evidence type="ECO:0000256" key="1">
    <source>
        <dbReference type="ARBA" id="ARBA00001974"/>
    </source>
</evidence>
<evidence type="ECO:0000256" key="3">
    <source>
        <dbReference type="ARBA" id="ARBA00022827"/>
    </source>
</evidence>
<evidence type="ECO:0000313" key="7">
    <source>
        <dbReference type="Proteomes" id="UP001172082"/>
    </source>
</evidence>
<accession>A0ABT8KSA0</accession>
<reference evidence="6" key="1">
    <citation type="submission" date="2023-06" db="EMBL/GenBank/DDBJ databases">
        <title>Genomic of Parafulvivirga corallium.</title>
        <authorList>
            <person name="Wang G."/>
        </authorList>
    </citation>
    <scope>NUCLEOTIDE SEQUENCE</scope>
    <source>
        <strain evidence="6">BMA10</strain>
    </source>
</reference>
<proteinExistence type="predicted"/>
<keyword evidence="3" id="KW-0274">FAD</keyword>
<sequence length="405" mass="45051">MKVAIIGGGAAGFFTAISCKTHNPGAEVVILEKSDKLLAKVKISGGGRCNVSHACFHIPTLVKFYPRGEKQLKKAFGFFNTKDTVKWFEERGVLLKTETDNRMFPVTDNSQTIIDCLLNETRRLGIEIRKRSTVSSIQNGSDSFELMVNREPFIADKVVIATGGSPKLEGFNWLRQLGHRIEPPVPSLFTFNMPQESIRSLMGLVADPVTIRIQGTKLESTGPLLVTHWGMSGPAALRLSAFGARILNDLNYQFKVQINWLGSIKEEEARQLLNELSENIGNRKVTNKNPFQLPSRLWMFLLEKVNIDQQVSWNNLGKKNLNRLLNVLLNDVYQVSGKTTFKEEFVTCGGVSLENVSMRTMESNKCPGLYFAGEVLDIDGVTGGFNFQAAWTTGFIAGKLSSHMN</sequence>
<dbReference type="InterPro" id="IPR055178">
    <property type="entry name" value="RsdA/BaiN/AoA(So)-like_dom"/>
</dbReference>
<evidence type="ECO:0000256" key="2">
    <source>
        <dbReference type="ARBA" id="ARBA00022630"/>
    </source>
</evidence>
<feature type="domain" description="RsdA/BaiN/AoA(So)-like Rossmann fold-like" evidence="4">
    <location>
        <begin position="2"/>
        <end position="399"/>
    </location>
</feature>